<evidence type="ECO:0000313" key="2">
    <source>
        <dbReference type="EMBL" id="MCC4214001.1"/>
    </source>
</evidence>
<sequence>MKISRITPYFTFFLSLLLLASCSKDESTQADPTVANKQALGSSARDFLSADAFTSLRVEIAYVAGFKPSATTLNNLRSFFAERLNKPDGITFIETVVPATTVGSLERDEYVKIEADNRTAFNAGDELAVWIFFADQSSEKDDATSRILGTAYRNTSCIIFEKTLRDFSNRIGGASLTQLETVTTEHEFGHLFGLVNLGTPMVRDHEDEQPNDDGIDALNKHCDQENCLMYFQTVADATSSAMTGLPTFGAFCLEDLRANGGK</sequence>
<organism evidence="2 3">
    <name type="scientific">Leeuwenhoekiella parthenopeia</name>
    <dbReference type="NCBI Taxonomy" id="2890320"/>
    <lineage>
        <taxon>Bacteria</taxon>
        <taxon>Pseudomonadati</taxon>
        <taxon>Bacteroidota</taxon>
        <taxon>Flavobacteriia</taxon>
        <taxon>Flavobacteriales</taxon>
        <taxon>Flavobacteriaceae</taxon>
        <taxon>Leeuwenhoekiella</taxon>
    </lineage>
</organism>
<feature type="signal peptide" evidence="1">
    <location>
        <begin position="1"/>
        <end position="20"/>
    </location>
</feature>
<comment type="caution">
    <text evidence="2">The sequence shown here is derived from an EMBL/GenBank/DDBJ whole genome shotgun (WGS) entry which is preliminary data.</text>
</comment>
<gene>
    <name evidence="2" type="ORF">LLW17_14820</name>
</gene>
<evidence type="ECO:0008006" key="4">
    <source>
        <dbReference type="Google" id="ProtNLM"/>
    </source>
</evidence>
<feature type="chain" id="PRO_5047528116" description="Membrane metalloprotease" evidence="1">
    <location>
        <begin position="21"/>
        <end position="262"/>
    </location>
</feature>
<dbReference type="Proteomes" id="UP001197770">
    <property type="component" value="Unassembled WGS sequence"/>
</dbReference>
<dbReference type="EMBL" id="JAJGMW010000022">
    <property type="protein sequence ID" value="MCC4214001.1"/>
    <property type="molecule type" value="Genomic_DNA"/>
</dbReference>
<dbReference type="RefSeq" id="WP_228231073.1">
    <property type="nucleotide sequence ID" value="NZ_JAJGMW010000022.1"/>
</dbReference>
<dbReference type="InterPro" id="IPR024079">
    <property type="entry name" value="MetalloPept_cat_dom_sf"/>
</dbReference>
<proteinExistence type="predicted"/>
<evidence type="ECO:0000313" key="3">
    <source>
        <dbReference type="Proteomes" id="UP001197770"/>
    </source>
</evidence>
<dbReference type="PROSITE" id="PS51257">
    <property type="entry name" value="PROKAR_LIPOPROTEIN"/>
    <property type="match status" value="1"/>
</dbReference>
<keyword evidence="3" id="KW-1185">Reference proteome</keyword>
<protein>
    <recommendedName>
        <fullName evidence="4">Membrane metalloprotease</fullName>
    </recommendedName>
</protein>
<accession>A0ABS8GW34</accession>
<dbReference type="Gene3D" id="3.40.390.10">
    <property type="entry name" value="Collagenase (Catalytic Domain)"/>
    <property type="match status" value="1"/>
</dbReference>
<dbReference type="SUPFAM" id="SSF55486">
    <property type="entry name" value="Metalloproteases ('zincins'), catalytic domain"/>
    <property type="match status" value="1"/>
</dbReference>
<name>A0ABS8GW34_9FLAO</name>
<evidence type="ECO:0000256" key="1">
    <source>
        <dbReference type="SAM" id="SignalP"/>
    </source>
</evidence>
<keyword evidence="1" id="KW-0732">Signal</keyword>
<reference evidence="2 3" key="1">
    <citation type="submission" date="2021-11" db="EMBL/GenBank/DDBJ databases">
        <title>Seasonal and diel survey of microbial diversity of the Tyrrhenian coast.</title>
        <authorList>
            <person name="Gattoni G."/>
            <person name="Corral P."/>
        </authorList>
    </citation>
    <scope>NUCLEOTIDE SEQUENCE [LARGE SCALE GENOMIC DNA]</scope>
    <source>
        <strain evidence="2 3">Mr9</strain>
    </source>
</reference>